<dbReference type="InterPro" id="IPR005084">
    <property type="entry name" value="CBM6"/>
</dbReference>
<dbReference type="PROSITE" id="PS50093">
    <property type="entry name" value="PKD"/>
    <property type="match status" value="1"/>
</dbReference>
<feature type="domain" description="PKD" evidence="3">
    <location>
        <begin position="491"/>
        <end position="572"/>
    </location>
</feature>
<keyword evidence="1 2" id="KW-0732">Signal</keyword>
<dbReference type="Proteomes" id="UP001602245">
    <property type="component" value="Unassembled WGS sequence"/>
</dbReference>
<gene>
    <name evidence="5" type="ORF">ACFY35_07975</name>
</gene>
<evidence type="ECO:0000256" key="1">
    <source>
        <dbReference type="ARBA" id="ARBA00022729"/>
    </source>
</evidence>
<dbReference type="InterPro" id="IPR011041">
    <property type="entry name" value="Quinoprot_gluc/sorb_DH_b-prop"/>
</dbReference>
<dbReference type="SMART" id="SM00089">
    <property type="entry name" value="PKD"/>
    <property type="match status" value="1"/>
</dbReference>
<dbReference type="SUPFAM" id="SSF50952">
    <property type="entry name" value="Soluble quinoprotein glucose dehydrogenase"/>
    <property type="match status" value="1"/>
</dbReference>
<dbReference type="InterPro" id="IPR008979">
    <property type="entry name" value="Galactose-bd-like_sf"/>
</dbReference>
<evidence type="ECO:0000259" key="4">
    <source>
        <dbReference type="PROSITE" id="PS51175"/>
    </source>
</evidence>
<dbReference type="Gene3D" id="2.60.120.260">
    <property type="entry name" value="Galactose-binding domain-like"/>
    <property type="match status" value="1"/>
</dbReference>
<dbReference type="PROSITE" id="PS51175">
    <property type="entry name" value="CBM6"/>
    <property type="match status" value="1"/>
</dbReference>
<dbReference type="PANTHER" id="PTHR19328:SF75">
    <property type="entry name" value="ALDOSE SUGAR DEHYDROGENASE YLII"/>
    <property type="match status" value="1"/>
</dbReference>
<feature type="domain" description="CBM6" evidence="4">
    <location>
        <begin position="679"/>
        <end position="805"/>
    </location>
</feature>
<dbReference type="Pfam" id="PF17957">
    <property type="entry name" value="Big_7"/>
    <property type="match status" value="1"/>
</dbReference>
<dbReference type="SUPFAM" id="SSF50405">
    <property type="entry name" value="Actin-crosslinking proteins"/>
    <property type="match status" value="1"/>
</dbReference>
<dbReference type="Gene3D" id="2.120.10.30">
    <property type="entry name" value="TolB, C-terminal domain"/>
    <property type="match status" value="1"/>
</dbReference>
<dbReference type="SMART" id="SM00606">
    <property type="entry name" value="CBD_IV"/>
    <property type="match status" value="1"/>
</dbReference>
<feature type="signal peptide" evidence="2">
    <location>
        <begin position="1"/>
        <end position="22"/>
    </location>
</feature>
<dbReference type="InterPro" id="IPR022409">
    <property type="entry name" value="PKD/Chitinase_dom"/>
</dbReference>
<comment type="caution">
    <text evidence="5">The sequence shown here is derived from an EMBL/GenBank/DDBJ whole genome shotgun (WGS) entry which is preliminary data.</text>
</comment>
<reference evidence="5 6" key="1">
    <citation type="submission" date="2024-10" db="EMBL/GenBank/DDBJ databases">
        <title>The Natural Products Discovery Center: Release of the First 8490 Sequenced Strains for Exploring Actinobacteria Biosynthetic Diversity.</title>
        <authorList>
            <person name="Kalkreuter E."/>
            <person name="Kautsar S.A."/>
            <person name="Yang D."/>
            <person name="Bader C.D."/>
            <person name="Teijaro C.N."/>
            <person name="Fluegel L."/>
            <person name="Davis C.M."/>
            <person name="Simpson J.R."/>
            <person name="Lauterbach L."/>
            <person name="Steele A.D."/>
            <person name="Gui C."/>
            <person name="Meng S."/>
            <person name="Li G."/>
            <person name="Viehrig K."/>
            <person name="Ye F."/>
            <person name="Su P."/>
            <person name="Kiefer A.F."/>
            <person name="Nichols A."/>
            <person name="Cepeda A.J."/>
            <person name="Yan W."/>
            <person name="Fan B."/>
            <person name="Jiang Y."/>
            <person name="Adhikari A."/>
            <person name="Zheng C.-J."/>
            <person name="Schuster L."/>
            <person name="Cowan T.M."/>
            <person name="Smanski M.J."/>
            <person name="Chevrette M.G."/>
            <person name="De Carvalho L.P.S."/>
            <person name="Shen B."/>
        </authorList>
    </citation>
    <scope>NUCLEOTIDE SEQUENCE [LARGE SCALE GENOMIC DNA]</scope>
    <source>
        <strain evidence="5 6">NPDC000087</strain>
    </source>
</reference>
<dbReference type="EMBL" id="JBIAZU010000001">
    <property type="protein sequence ID" value="MFF5289360.1"/>
    <property type="molecule type" value="Genomic_DNA"/>
</dbReference>
<name>A0ABW6WA29_9ACTN</name>
<dbReference type="InterPro" id="IPR013783">
    <property type="entry name" value="Ig-like_fold"/>
</dbReference>
<dbReference type="Pfam" id="PF18911">
    <property type="entry name" value="PKD_4"/>
    <property type="match status" value="1"/>
</dbReference>
<dbReference type="InterPro" id="IPR000601">
    <property type="entry name" value="PKD_dom"/>
</dbReference>
<sequence length="938" mass="98137">MTMRLARSLAAVTLIVTGAAVAATRSAPAQAADIPATDYQQVSLARGSAELGEAMSLAVLPNRSVLHTARNGTVRVTDAAGNTKVAANIPVYSHDEEGMQGVAVDPNFATNRWIYLYYSPTLSTPSGDAPTTGTAADFNAWKGHLNLSRFTLNADETINLASEVVVLTVDNDRGQCCHVGGDIDFDASGNLYLTTGDDTNPFESQAFTPIDERTNRNPQFDAQRSAANTNDLRGKVLRIKPQANGTYTIPAGNMFPPGTANTRPEIYAMGFRNPFRMSVDKPTGIVYLGDYGPDAGAADPNRGPGGQVEFDRITAPGFYGWPYCTGTNTTAETYNDYTFPSGPSGAKFNCAGGPTNNSFRNTGLQALPAAKPSWIRYGFDSNPPEFGSGSESPMGGPVYRYDPALNSAIKFPQSLDGRYFAGEYGRRWIKAIQVNSNGTYGEISAFPWTGTQVMDMAFGPDGALYVLDYGTGANDQALYRIEYIGGGNRAPIAVATANRTSGPNPLTVAFSSAGSSDPEGGALTYLWTFGDGTTSTAASPTKTYTSNGNFVATLRVTDPTGLSGTASIPITVGNTAPTVTLTTPADGSLFSFGDTVPFTVTVSDPEDGTIDCTKVTVTYLLGHDSHQHQITSKTGCSGTLTVPADGEHDSAANIFGVFVASYTDRGGLTGTSQRTLQPRHRQGEHFGTQSGGVQIATHATAEGGATAGYIDNGDWISFRPYNLSNATRFTARVASAGAGGTIEVRTGSPTGTLHGTATVASTGGWETYVDVSTALSNVPSGPTQLYLVFKGGAGSLFDVDAFTFDTGGVPTPGSTLKALVNNQFVSAPNSTTSLIANKAAAGTTERFDVVDLGGGNVALRSRATNLYVCAENGGAQALIANRATVGPWETFALIRNADGSESLRSAANNMYVTAENAGANPLIANRAAIGAWEKFDLV</sequence>
<dbReference type="SUPFAM" id="SSF49785">
    <property type="entry name" value="Galactose-binding domain-like"/>
    <property type="match status" value="1"/>
</dbReference>
<protein>
    <submittedName>
        <fullName evidence="5">PQQ-dependent sugar dehydrogenase</fullName>
    </submittedName>
</protein>
<dbReference type="InterPro" id="IPR006584">
    <property type="entry name" value="Cellulose-bd_IV"/>
</dbReference>
<dbReference type="SUPFAM" id="SSF49299">
    <property type="entry name" value="PKD domain"/>
    <property type="match status" value="1"/>
</dbReference>
<dbReference type="InterPro" id="IPR012938">
    <property type="entry name" value="Glc/Sorbosone_DH"/>
</dbReference>
<dbReference type="InterPro" id="IPR008999">
    <property type="entry name" value="Actin-crosslinking"/>
</dbReference>
<keyword evidence="6" id="KW-1185">Reference proteome</keyword>
<dbReference type="PANTHER" id="PTHR19328">
    <property type="entry name" value="HEDGEHOG-INTERACTING PROTEIN"/>
    <property type="match status" value="1"/>
</dbReference>
<evidence type="ECO:0000313" key="6">
    <source>
        <dbReference type="Proteomes" id="UP001602245"/>
    </source>
</evidence>
<dbReference type="CDD" id="cd00257">
    <property type="entry name" value="beta-trefoil_FSCN-like"/>
    <property type="match status" value="1"/>
</dbReference>
<evidence type="ECO:0000259" key="3">
    <source>
        <dbReference type="PROSITE" id="PS50093"/>
    </source>
</evidence>
<dbReference type="CDD" id="cd04084">
    <property type="entry name" value="CBM6_xylanase-like"/>
    <property type="match status" value="1"/>
</dbReference>
<dbReference type="InterPro" id="IPR011042">
    <property type="entry name" value="6-blade_b-propeller_TolB-like"/>
</dbReference>
<evidence type="ECO:0000256" key="2">
    <source>
        <dbReference type="SAM" id="SignalP"/>
    </source>
</evidence>
<accession>A0ABW6WA29</accession>
<proteinExistence type="predicted"/>
<dbReference type="RefSeq" id="WP_020509698.1">
    <property type="nucleotide sequence ID" value="NZ_JBIAZU010000001.1"/>
</dbReference>
<organism evidence="5 6">
    <name type="scientific">Paractinoplanes globisporus</name>
    <dbReference type="NCBI Taxonomy" id="113565"/>
    <lineage>
        <taxon>Bacteria</taxon>
        <taxon>Bacillati</taxon>
        <taxon>Actinomycetota</taxon>
        <taxon>Actinomycetes</taxon>
        <taxon>Micromonosporales</taxon>
        <taxon>Micromonosporaceae</taxon>
        <taxon>Paractinoplanes</taxon>
    </lineage>
</organism>
<dbReference type="Gene3D" id="2.60.40.10">
    <property type="entry name" value="Immunoglobulins"/>
    <property type="match status" value="2"/>
</dbReference>
<dbReference type="InterPro" id="IPR035986">
    <property type="entry name" value="PKD_dom_sf"/>
</dbReference>
<dbReference type="Pfam" id="PF03422">
    <property type="entry name" value="CBM_6"/>
    <property type="match status" value="1"/>
</dbReference>
<dbReference type="CDD" id="cd00146">
    <property type="entry name" value="PKD"/>
    <property type="match status" value="1"/>
</dbReference>
<dbReference type="Gene3D" id="2.80.10.50">
    <property type="match status" value="1"/>
</dbReference>
<dbReference type="Pfam" id="PF07995">
    <property type="entry name" value="GSDH"/>
    <property type="match status" value="1"/>
</dbReference>
<evidence type="ECO:0000313" key="5">
    <source>
        <dbReference type="EMBL" id="MFF5289360.1"/>
    </source>
</evidence>
<feature type="chain" id="PRO_5046755619" evidence="2">
    <location>
        <begin position="23"/>
        <end position="938"/>
    </location>
</feature>